<proteinExistence type="predicted"/>
<protein>
    <submittedName>
        <fullName evidence="1">Uncharacterized protein</fullName>
    </submittedName>
</protein>
<comment type="caution">
    <text evidence="1">The sequence shown here is derived from an EMBL/GenBank/DDBJ whole genome shotgun (WGS) entry which is preliminary data.</text>
</comment>
<dbReference type="OrthoDB" id="9808275at2"/>
<dbReference type="AlphaFoldDB" id="A0A9X5BE94"/>
<organism evidence="1 2">
    <name type="scientific">Parablautia muri</name>
    <dbReference type="NCBI Taxonomy" id="2320879"/>
    <lineage>
        <taxon>Bacteria</taxon>
        <taxon>Bacillati</taxon>
        <taxon>Bacillota</taxon>
        <taxon>Clostridia</taxon>
        <taxon>Lachnospirales</taxon>
        <taxon>Lachnospiraceae</taxon>
        <taxon>Parablautia</taxon>
    </lineage>
</organism>
<evidence type="ECO:0000313" key="2">
    <source>
        <dbReference type="Proteomes" id="UP001154420"/>
    </source>
</evidence>
<keyword evidence="2" id="KW-1185">Reference proteome</keyword>
<dbReference type="RefSeq" id="WP_160559537.1">
    <property type="nucleotide sequence ID" value="NZ_QZDT01000008.1"/>
</dbReference>
<accession>A0A9X5BE94</accession>
<gene>
    <name evidence="1" type="ORF">D5281_07500</name>
</gene>
<dbReference type="Proteomes" id="UP001154420">
    <property type="component" value="Unassembled WGS sequence"/>
</dbReference>
<name>A0A9X5BE94_9FIRM</name>
<sequence>MEHVLNVVEGEKAVIESYSGAFEPFEVHYAETFIISACVEEYIINPAGEAADEKVGVVVASVRG</sequence>
<dbReference type="EMBL" id="QZDT01000008">
    <property type="protein sequence ID" value="NBJ92449.1"/>
    <property type="molecule type" value="Genomic_DNA"/>
</dbReference>
<evidence type="ECO:0000313" key="1">
    <source>
        <dbReference type="EMBL" id="NBJ92449.1"/>
    </source>
</evidence>
<reference evidence="1" key="1">
    <citation type="submission" date="2018-09" db="EMBL/GenBank/DDBJ databases">
        <title>Murine metabolic-syndrome-specific gut microbial biobank.</title>
        <authorList>
            <person name="Liu C."/>
        </authorList>
    </citation>
    <scope>NUCLEOTIDE SEQUENCE</scope>
    <source>
        <strain evidence="1">D42-62</strain>
    </source>
</reference>